<protein>
    <submittedName>
        <fullName evidence="8">MFS transporter</fullName>
    </submittedName>
</protein>
<dbReference type="InterPro" id="IPR036259">
    <property type="entry name" value="MFS_trans_sf"/>
</dbReference>
<comment type="caution">
    <text evidence="8">The sequence shown here is derived from an EMBL/GenBank/DDBJ whole genome shotgun (WGS) entry which is preliminary data.</text>
</comment>
<dbReference type="EMBL" id="LZLQ01000080">
    <property type="protein sequence ID" value="OBK15672.1"/>
    <property type="molecule type" value="Genomic_DNA"/>
</dbReference>
<proteinExistence type="predicted"/>
<dbReference type="PANTHER" id="PTHR23527">
    <property type="entry name" value="BLL3282 PROTEIN"/>
    <property type="match status" value="1"/>
</dbReference>
<evidence type="ECO:0000259" key="7">
    <source>
        <dbReference type="PROSITE" id="PS50850"/>
    </source>
</evidence>
<dbReference type="PROSITE" id="PS50850">
    <property type="entry name" value="MFS"/>
    <property type="match status" value="1"/>
</dbReference>
<feature type="region of interest" description="Disordered" evidence="5">
    <location>
        <begin position="398"/>
        <end position="417"/>
    </location>
</feature>
<feature type="transmembrane region" description="Helical" evidence="6">
    <location>
        <begin position="51"/>
        <end position="72"/>
    </location>
</feature>
<feature type="transmembrane region" description="Helical" evidence="6">
    <location>
        <begin position="217"/>
        <end position="238"/>
    </location>
</feature>
<evidence type="ECO:0000313" key="9">
    <source>
        <dbReference type="Proteomes" id="UP000093629"/>
    </source>
</evidence>
<feature type="transmembrane region" description="Helical" evidence="6">
    <location>
        <begin position="250"/>
        <end position="268"/>
    </location>
</feature>
<dbReference type="Gene3D" id="1.20.1250.20">
    <property type="entry name" value="MFS general substrate transporter like domains"/>
    <property type="match status" value="2"/>
</dbReference>
<keyword evidence="2 6" id="KW-0812">Transmembrane</keyword>
<evidence type="ECO:0000256" key="5">
    <source>
        <dbReference type="SAM" id="MobiDB-lite"/>
    </source>
</evidence>
<feature type="transmembrane region" description="Helical" evidence="6">
    <location>
        <begin position="167"/>
        <end position="188"/>
    </location>
</feature>
<dbReference type="InterPro" id="IPR020846">
    <property type="entry name" value="MFS_dom"/>
</dbReference>
<keyword evidence="4 6" id="KW-0472">Membrane</keyword>
<dbReference type="GO" id="GO:0022857">
    <property type="term" value="F:transmembrane transporter activity"/>
    <property type="evidence" value="ECO:0007669"/>
    <property type="project" value="InterPro"/>
</dbReference>
<feature type="transmembrane region" description="Helical" evidence="6">
    <location>
        <begin position="280"/>
        <end position="297"/>
    </location>
</feature>
<evidence type="ECO:0000256" key="4">
    <source>
        <dbReference type="ARBA" id="ARBA00023136"/>
    </source>
</evidence>
<evidence type="ECO:0000256" key="1">
    <source>
        <dbReference type="ARBA" id="ARBA00004651"/>
    </source>
</evidence>
<dbReference type="Pfam" id="PF07690">
    <property type="entry name" value="MFS_1"/>
    <property type="match status" value="1"/>
</dbReference>
<dbReference type="RefSeq" id="WP_065158856.1">
    <property type="nucleotide sequence ID" value="NZ_LZLQ01000080.1"/>
</dbReference>
<organism evidence="8 9">
    <name type="scientific">Mycobacterium asiaticum</name>
    <dbReference type="NCBI Taxonomy" id="1790"/>
    <lineage>
        <taxon>Bacteria</taxon>
        <taxon>Bacillati</taxon>
        <taxon>Actinomycetota</taxon>
        <taxon>Actinomycetes</taxon>
        <taxon>Mycobacteriales</taxon>
        <taxon>Mycobacteriaceae</taxon>
        <taxon>Mycobacterium</taxon>
    </lineage>
</organism>
<dbReference type="OrthoDB" id="8628659at2"/>
<feature type="domain" description="Major facilitator superfamily (MFS) profile" evidence="7">
    <location>
        <begin position="11"/>
        <end position="401"/>
    </location>
</feature>
<keyword evidence="9" id="KW-1185">Reference proteome</keyword>
<dbReference type="PANTHER" id="PTHR23527:SF1">
    <property type="entry name" value="BLL3282 PROTEIN"/>
    <property type="match status" value="1"/>
</dbReference>
<dbReference type="SUPFAM" id="SSF103473">
    <property type="entry name" value="MFS general substrate transporter"/>
    <property type="match status" value="1"/>
</dbReference>
<dbReference type="InterPro" id="IPR011701">
    <property type="entry name" value="MFS"/>
</dbReference>
<feature type="transmembrane region" description="Helical" evidence="6">
    <location>
        <begin position="359"/>
        <end position="382"/>
    </location>
</feature>
<reference evidence="8 9" key="1">
    <citation type="submission" date="2016-06" db="EMBL/GenBank/DDBJ databases">
        <authorList>
            <person name="Kjaerup R.B."/>
            <person name="Dalgaard T.S."/>
            <person name="Juul-Madsen H.R."/>
        </authorList>
    </citation>
    <scope>NUCLEOTIDE SEQUENCE [LARGE SCALE GENOMIC DNA]</scope>
    <source>
        <strain evidence="8 9">1245139.5</strain>
    </source>
</reference>
<dbReference type="Proteomes" id="UP000093629">
    <property type="component" value="Unassembled WGS sequence"/>
</dbReference>
<dbReference type="InterPro" id="IPR052952">
    <property type="entry name" value="MFS-Transporter"/>
</dbReference>
<gene>
    <name evidence="8" type="ORF">A5636_04790</name>
</gene>
<feature type="transmembrane region" description="Helical" evidence="6">
    <location>
        <begin position="101"/>
        <end position="123"/>
    </location>
</feature>
<evidence type="ECO:0000256" key="3">
    <source>
        <dbReference type="ARBA" id="ARBA00022989"/>
    </source>
</evidence>
<evidence type="ECO:0000256" key="2">
    <source>
        <dbReference type="ARBA" id="ARBA00022692"/>
    </source>
</evidence>
<evidence type="ECO:0000313" key="8">
    <source>
        <dbReference type="EMBL" id="OBK15672.1"/>
    </source>
</evidence>
<sequence>MSADAVGTATRWSMVAVAVVVTASAFSFINAVPFLIPALEAAHGTPLSETGLLSVMPSLGMVVTLIAWGYVADLIGERIVLTVGSMVTAVAAYAASTVDSLVAMGVLLFLGGMGAASCNPACGRLVAGWFPPEQRGLAMGVRQTAQPLGIAMGAFVIPGLAEHGPPAQGLLFPALACAISAVVGAAVAHDPPRKPRAVARDDELASPYRDTTVLWRIHALSALMVMPQAMTVTFMLVWLHKCQGWSVESAGTLVTITALLGAVTRIAAGRWSDRIGSRMRPIRFIALGTSVTLALLALTNDHYGPLAVVLMVTTSVITVMDNGLEATAITECAGQFWSGRALGVQNTTQRLVTLAGPPMFGMIIGAFGYPTAFVLCALFPLAAVPVVPTGLLAPGLEERAKPPPVGRLQDRPVQPRN</sequence>
<feature type="transmembrane region" description="Helical" evidence="6">
    <location>
        <begin position="79"/>
        <end position="95"/>
    </location>
</feature>
<feature type="transmembrane region" description="Helical" evidence="6">
    <location>
        <begin position="144"/>
        <end position="161"/>
    </location>
</feature>
<keyword evidence="3 6" id="KW-1133">Transmembrane helix</keyword>
<dbReference type="AlphaFoldDB" id="A0A1A3N5M6"/>
<accession>A0A1A3N5M6</accession>
<comment type="subcellular location">
    <subcellularLocation>
        <location evidence="1">Cell membrane</location>
        <topology evidence="1">Multi-pass membrane protein</topology>
    </subcellularLocation>
</comment>
<evidence type="ECO:0000256" key="6">
    <source>
        <dbReference type="SAM" id="Phobius"/>
    </source>
</evidence>
<name>A0A1A3N5M6_MYCAS</name>
<feature type="transmembrane region" description="Helical" evidence="6">
    <location>
        <begin position="12"/>
        <end position="39"/>
    </location>
</feature>
<dbReference type="GO" id="GO:0005886">
    <property type="term" value="C:plasma membrane"/>
    <property type="evidence" value="ECO:0007669"/>
    <property type="project" value="UniProtKB-SubCell"/>
</dbReference>